<keyword evidence="3" id="KW-1185">Reference proteome</keyword>
<gene>
    <name evidence="2" type="ORF">BCR33DRAFT_791614</name>
</gene>
<evidence type="ECO:0000259" key="1">
    <source>
        <dbReference type="PROSITE" id="PS50202"/>
    </source>
</evidence>
<accession>A0A1Y2BDD0</accession>
<dbReference type="InterPro" id="IPR035897">
    <property type="entry name" value="Toll_tir_struct_dom_sf"/>
</dbReference>
<dbReference type="Proteomes" id="UP000193642">
    <property type="component" value="Unassembled WGS sequence"/>
</dbReference>
<dbReference type="Gene3D" id="3.40.50.10140">
    <property type="entry name" value="Toll/interleukin-1 receptor homology (TIR) domain"/>
    <property type="match status" value="1"/>
</dbReference>
<dbReference type="InterPro" id="IPR013783">
    <property type="entry name" value="Ig-like_fold"/>
</dbReference>
<organism evidence="2 3">
    <name type="scientific">Rhizoclosmatium globosum</name>
    <dbReference type="NCBI Taxonomy" id="329046"/>
    <lineage>
        <taxon>Eukaryota</taxon>
        <taxon>Fungi</taxon>
        <taxon>Fungi incertae sedis</taxon>
        <taxon>Chytridiomycota</taxon>
        <taxon>Chytridiomycota incertae sedis</taxon>
        <taxon>Chytridiomycetes</taxon>
        <taxon>Chytridiales</taxon>
        <taxon>Chytriomycetaceae</taxon>
        <taxon>Rhizoclosmatium</taxon>
    </lineage>
</organism>
<sequence>MTLTVTEDILEFRRPLTRTSQQTLHLSNTATDNKAIAFRILSNASENYNATPARGLMTPGESLTVEIERHAMQYDIPAAFLCHDIIYVEFIPGLAPDVALSELWNRADKAKEVYANVIEKKVVKCTFDADPSVMDLLNSVLVLSAVGVAIEVDKQTNKIFKFFAKESDDQPEGNKSVGEENPCEITHQAPATIIERKLNLPENTSKAMNQCTHETALQLGSVGFRESTRSYCHAYKFDAMISLASTDRRLGEELYTLLISSGYSVWVYWIHMKGNMDKSMVDGIKQSSLFIPILSDDYYGRTDCMFELQTASADSKRAVILKKPGPLPPTILAHLGRLQYIEVGDHLDDVTACRILELMETSILRHTP</sequence>
<comment type="caution">
    <text evidence="2">The sequence shown here is derived from an EMBL/GenBank/DDBJ whole genome shotgun (WGS) entry which is preliminary data.</text>
</comment>
<dbReference type="OrthoDB" id="10252328at2759"/>
<dbReference type="GO" id="GO:0007165">
    <property type="term" value="P:signal transduction"/>
    <property type="evidence" value="ECO:0007669"/>
    <property type="project" value="InterPro"/>
</dbReference>
<dbReference type="InterPro" id="IPR000535">
    <property type="entry name" value="MSP_dom"/>
</dbReference>
<name>A0A1Y2BDD0_9FUNG</name>
<dbReference type="Pfam" id="PF00635">
    <property type="entry name" value="Motile_Sperm"/>
    <property type="match status" value="1"/>
</dbReference>
<protein>
    <recommendedName>
        <fullName evidence="1">MSP domain-containing protein</fullName>
    </recommendedName>
</protein>
<dbReference type="Pfam" id="PF13676">
    <property type="entry name" value="TIR_2"/>
    <property type="match status" value="1"/>
</dbReference>
<evidence type="ECO:0000313" key="2">
    <source>
        <dbReference type="EMBL" id="ORY32716.1"/>
    </source>
</evidence>
<reference evidence="2 3" key="1">
    <citation type="submission" date="2016-07" db="EMBL/GenBank/DDBJ databases">
        <title>Pervasive Adenine N6-methylation of Active Genes in Fungi.</title>
        <authorList>
            <consortium name="DOE Joint Genome Institute"/>
            <person name="Mondo S.J."/>
            <person name="Dannebaum R.O."/>
            <person name="Kuo R.C."/>
            <person name="Labutti K."/>
            <person name="Haridas S."/>
            <person name="Kuo A."/>
            <person name="Salamov A."/>
            <person name="Ahrendt S.R."/>
            <person name="Lipzen A."/>
            <person name="Sullivan W."/>
            <person name="Andreopoulos W.B."/>
            <person name="Clum A."/>
            <person name="Lindquist E."/>
            <person name="Daum C."/>
            <person name="Ramamoorthy G.K."/>
            <person name="Gryganskyi A."/>
            <person name="Culley D."/>
            <person name="Magnuson J.K."/>
            <person name="James T.Y."/>
            <person name="O'Malley M.A."/>
            <person name="Stajich J.E."/>
            <person name="Spatafora J.W."/>
            <person name="Visel A."/>
            <person name="Grigoriev I.V."/>
        </authorList>
    </citation>
    <scope>NUCLEOTIDE SEQUENCE [LARGE SCALE GENOMIC DNA]</scope>
    <source>
        <strain evidence="2 3">JEL800</strain>
    </source>
</reference>
<feature type="domain" description="MSP" evidence="1">
    <location>
        <begin position="1"/>
        <end position="122"/>
    </location>
</feature>
<dbReference type="PROSITE" id="PS50202">
    <property type="entry name" value="MSP"/>
    <property type="match status" value="1"/>
</dbReference>
<dbReference type="EMBL" id="MCGO01000070">
    <property type="protein sequence ID" value="ORY32716.1"/>
    <property type="molecule type" value="Genomic_DNA"/>
</dbReference>
<dbReference type="SUPFAM" id="SSF49354">
    <property type="entry name" value="PapD-like"/>
    <property type="match status" value="1"/>
</dbReference>
<dbReference type="AlphaFoldDB" id="A0A1Y2BDD0"/>
<dbReference type="SUPFAM" id="SSF52200">
    <property type="entry name" value="Toll/Interleukin receptor TIR domain"/>
    <property type="match status" value="1"/>
</dbReference>
<dbReference type="Gene3D" id="2.60.40.10">
    <property type="entry name" value="Immunoglobulins"/>
    <property type="match status" value="1"/>
</dbReference>
<dbReference type="InterPro" id="IPR000157">
    <property type="entry name" value="TIR_dom"/>
</dbReference>
<dbReference type="InterPro" id="IPR008962">
    <property type="entry name" value="PapD-like_sf"/>
</dbReference>
<proteinExistence type="predicted"/>
<evidence type="ECO:0000313" key="3">
    <source>
        <dbReference type="Proteomes" id="UP000193642"/>
    </source>
</evidence>